<comment type="similarity">
    <text evidence="2">Belongs to the ammonia transporter channel (TC 1.A.11.2) family.</text>
</comment>
<dbReference type="PANTHER" id="PTHR11730:SF6">
    <property type="entry name" value="AMMONIUM TRANSPORTER"/>
    <property type="match status" value="1"/>
</dbReference>
<dbReference type="Gene3D" id="1.10.3430.10">
    <property type="entry name" value="Ammonium transporter AmtB like domains"/>
    <property type="match status" value="2"/>
</dbReference>
<feature type="transmembrane region" description="Helical" evidence="8">
    <location>
        <begin position="61"/>
        <end position="89"/>
    </location>
</feature>
<evidence type="ECO:0000256" key="2">
    <source>
        <dbReference type="ARBA" id="ARBA00005887"/>
    </source>
</evidence>
<comment type="subcellular location">
    <subcellularLocation>
        <location evidence="1">Membrane</location>
        <topology evidence="1">Multi-pass membrane protein</topology>
    </subcellularLocation>
</comment>
<feature type="transmembrane region" description="Helical" evidence="8">
    <location>
        <begin position="178"/>
        <end position="199"/>
    </location>
</feature>
<gene>
    <name evidence="10" type="primary">amt-1_3</name>
    <name evidence="10" type="ORF">OS493_011281</name>
</gene>
<dbReference type="PANTHER" id="PTHR11730">
    <property type="entry name" value="AMMONIUM TRANSPORTER"/>
    <property type="match status" value="1"/>
</dbReference>
<comment type="caution">
    <text evidence="10">The sequence shown here is derived from an EMBL/GenBank/DDBJ whole genome shotgun (WGS) entry which is preliminary data.</text>
</comment>
<keyword evidence="3" id="KW-0813">Transport</keyword>
<sequence>MAERTEFKAYLVYSVFLTGFVYPTVSHWAWDENGWLYAGLEYKLGNETLTVTYQDFAGSGVVHVVGGAVALVGAAVKVALGGFILFFGFPGIQWRLPGSYLQCGAAGALTAMIIKRLGFAEKYWSLLFTINGGLTGMVALCAGCNAVHPYAAFAVGIIAGMTYVAWSTVMLRVRIDDPLDAVAVHLGGGIWGVLSVPIFNKESGIFYASDAHSFRLFGWNLLGVIVIMLWSIAMAFILFITLRIAKQLRVSEEIELKGLDIPKHGEPAYPLASYGHGWGSGSPSARRKSFPFNYNPSIQLNLDPVQNGHPLHNLAQFLTGKPQVIHVQNGQPQSNDNLSLDADTAF</sequence>
<feature type="transmembrane region" description="Helical" evidence="8">
    <location>
        <begin position="146"/>
        <end position="166"/>
    </location>
</feature>
<feature type="domain" description="Ammonium transporter AmtB-like" evidence="9">
    <location>
        <begin position="79"/>
        <end position="269"/>
    </location>
</feature>
<feature type="domain" description="Ammonium transporter AmtB-like" evidence="9">
    <location>
        <begin position="1"/>
        <end position="76"/>
    </location>
</feature>
<keyword evidence="11" id="KW-1185">Reference proteome</keyword>
<evidence type="ECO:0000259" key="9">
    <source>
        <dbReference type="Pfam" id="PF00909"/>
    </source>
</evidence>
<keyword evidence="5 8" id="KW-1133">Transmembrane helix</keyword>
<organism evidence="10 11">
    <name type="scientific">Desmophyllum pertusum</name>
    <dbReference type="NCBI Taxonomy" id="174260"/>
    <lineage>
        <taxon>Eukaryota</taxon>
        <taxon>Metazoa</taxon>
        <taxon>Cnidaria</taxon>
        <taxon>Anthozoa</taxon>
        <taxon>Hexacorallia</taxon>
        <taxon>Scleractinia</taxon>
        <taxon>Caryophylliina</taxon>
        <taxon>Caryophylliidae</taxon>
        <taxon>Desmophyllum</taxon>
    </lineage>
</organism>
<dbReference type="InterPro" id="IPR029020">
    <property type="entry name" value="Ammonium/urea_transptr"/>
</dbReference>
<feature type="transmembrane region" description="Helical" evidence="8">
    <location>
        <begin position="9"/>
        <end position="30"/>
    </location>
</feature>
<evidence type="ECO:0000256" key="4">
    <source>
        <dbReference type="ARBA" id="ARBA00022692"/>
    </source>
</evidence>
<dbReference type="EMBL" id="MU826830">
    <property type="protein sequence ID" value="KAJ7373672.1"/>
    <property type="molecule type" value="Genomic_DNA"/>
</dbReference>
<keyword evidence="6 8" id="KW-0472">Membrane</keyword>
<evidence type="ECO:0000256" key="6">
    <source>
        <dbReference type="ARBA" id="ARBA00023136"/>
    </source>
</evidence>
<evidence type="ECO:0000256" key="8">
    <source>
        <dbReference type="SAM" id="Phobius"/>
    </source>
</evidence>
<dbReference type="GO" id="GO:0008519">
    <property type="term" value="F:ammonium channel activity"/>
    <property type="evidence" value="ECO:0007669"/>
    <property type="project" value="InterPro"/>
</dbReference>
<dbReference type="Proteomes" id="UP001163046">
    <property type="component" value="Unassembled WGS sequence"/>
</dbReference>
<evidence type="ECO:0000256" key="1">
    <source>
        <dbReference type="ARBA" id="ARBA00004141"/>
    </source>
</evidence>
<dbReference type="AlphaFoldDB" id="A0A9W9Z235"/>
<dbReference type="OrthoDB" id="534912at2759"/>
<dbReference type="GO" id="GO:0097272">
    <property type="term" value="P:ammonium homeostasis"/>
    <property type="evidence" value="ECO:0007669"/>
    <property type="project" value="TreeGrafter"/>
</dbReference>
<feature type="transmembrane region" description="Helical" evidence="8">
    <location>
        <begin position="219"/>
        <end position="242"/>
    </location>
</feature>
<evidence type="ECO:0000256" key="7">
    <source>
        <dbReference type="ARBA" id="ARBA00023177"/>
    </source>
</evidence>
<proteinExistence type="inferred from homology"/>
<evidence type="ECO:0000256" key="3">
    <source>
        <dbReference type="ARBA" id="ARBA00022448"/>
    </source>
</evidence>
<reference evidence="10" key="1">
    <citation type="submission" date="2023-01" db="EMBL/GenBank/DDBJ databases">
        <title>Genome assembly of the deep-sea coral Lophelia pertusa.</title>
        <authorList>
            <person name="Herrera S."/>
            <person name="Cordes E."/>
        </authorList>
    </citation>
    <scope>NUCLEOTIDE SEQUENCE</scope>
    <source>
        <strain evidence="10">USNM1676648</strain>
        <tissue evidence="10">Polyp</tissue>
    </source>
</reference>
<protein>
    <submittedName>
        <fullName evidence="10">Ammonium transmembrane transporter</fullName>
    </submittedName>
</protein>
<dbReference type="Pfam" id="PF00909">
    <property type="entry name" value="Ammonium_transp"/>
    <property type="match status" value="2"/>
</dbReference>
<name>A0A9W9Z235_9CNID</name>
<evidence type="ECO:0000256" key="5">
    <source>
        <dbReference type="ARBA" id="ARBA00022989"/>
    </source>
</evidence>
<keyword evidence="4 8" id="KW-0812">Transmembrane</keyword>
<evidence type="ECO:0000313" key="11">
    <source>
        <dbReference type="Proteomes" id="UP001163046"/>
    </source>
</evidence>
<dbReference type="GO" id="GO:0005886">
    <property type="term" value="C:plasma membrane"/>
    <property type="evidence" value="ECO:0007669"/>
    <property type="project" value="TreeGrafter"/>
</dbReference>
<accession>A0A9W9Z235</accession>
<evidence type="ECO:0000313" key="10">
    <source>
        <dbReference type="EMBL" id="KAJ7373672.1"/>
    </source>
</evidence>
<feature type="transmembrane region" description="Helical" evidence="8">
    <location>
        <begin position="123"/>
        <end position="140"/>
    </location>
</feature>
<dbReference type="SUPFAM" id="SSF111352">
    <property type="entry name" value="Ammonium transporter"/>
    <property type="match status" value="1"/>
</dbReference>
<keyword evidence="7" id="KW-0924">Ammonia transport</keyword>
<dbReference type="InterPro" id="IPR024041">
    <property type="entry name" value="NH4_transpt_AmtB-like_dom"/>
</dbReference>